<dbReference type="Proteomes" id="UP001597532">
    <property type="component" value="Unassembled WGS sequence"/>
</dbReference>
<dbReference type="InterPro" id="IPR011042">
    <property type="entry name" value="6-blade_b-propeller_TolB-like"/>
</dbReference>
<protein>
    <submittedName>
        <fullName evidence="1">DUF3748 domain-containing protein</fullName>
    </submittedName>
</protein>
<gene>
    <name evidence="1" type="ORF">ACFS1K_07655</name>
</gene>
<comment type="caution">
    <text evidence="1">The sequence shown here is derived from an EMBL/GenBank/DDBJ whole genome shotgun (WGS) entry which is preliminary data.</text>
</comment>
<evidence type="ECO:0000313" key="1">
    <source>
        <dbReference type="EMBL" id="MFD2789630.1"/>
    </source>
</evidence>
<organism evidence="1 2">
    <name type="scientific">Arenibacter antarcticus</name>
    <dbReference type="NCBI Taxonomy" id="2040469"/>
    <lineage>
        <taxon>Bacteria</taxon>
        <taxon>Pseudomonadati</taxon>
        <taxon>Bacteroidota</taxon>
        <taxon>Flavobacteriia</taxon>
        <taxon>Flavobacteriales</taxon>
        <taxon>Flavobacteriaceae</taxon>
        <taxon>Arenibacter</taxon>
    </lineage>
</organism>
<dbReference type="InterPro" id="IPR022223">
    <property type="entry name" value="DUF3748"/>
</dbReference>
<evidence type="ECO:0000313" key="2">
    <source>
        <dbReference type="Proteomes" id="UP001597532"/>
    </source>
</evidence>
<name>A0ABW5VEB0_9FLAO</name>
<sequence>MILNSCDQKQYKEEHQLTNDLSYNHDLDNNDNFSPDDQWLVYDTRTVEGGIGTNGKIEKVKVETGEKKVLYQLNQNTVYGPGVGAVSYSHTDNEVVFIHGLKNCSPNQPYEQWRRTGVIVNDNTPNLPIFMDARDTSIPFTPGALRGGTHRHEFSGDGQWIGYTYNDALMKKMEDKTGLPYNLRTIGVSKKNITVAVSQTNTGEDFSGEWFSALVVTVVPDPLPGSDQINKATGDSWVGHSGYQKINGDLQRARAFIGTVKNTKGVAVDEVFIVDIPADISIAGIGPLEGTATTMPSPPKGAQQRRLTFTAKRDFPGCEGIVRSSFDGSLLGFVAKDNQNIKQVFTLSPIGGTPLQQTFHATNVMGGIRWHPKKNSLIYIWDNALVLLKIGDKKGEIITKPSTNPPTNPVWSHNGEKIAFNRSISNKSGHPMKQIFTVNF</sequence>
<dbReference type="SUPFAM" id="SSF82171">
    <property type="entry name" value="DPP6 N-terminal domain-like"/>
    <property type="match status" value="1"/>
</dbReference>
<accession>A0ABW5VEB0</accession>
<dbReference type="EMBL" id="JBHUOK010000029">
    <property type="protein sequence ID" value="MFD2789630.1"/>
    <property type="molecule type" value="Genomic_DNA"/>
</dbReference>
<proteinExistence type="predicted"/>
<keyword evidence="2" id="KW-1185">Reference proteome</keyword>
<reference evidence="2" key="1">
    <citation type="journal article" date="2019" name="Int. J. Syst. Evol. Microbiol.">
        <title>The Global Catalogue of Microorganisms (GCM) 10K type strain sequencing project: providing services to taxonomists for standard genome sequencing and annotation.</title>
        <authorList>
            <consortium name="The Broad Institute Genomics Platform"/>
            <consortium name="The Broad Institute Genome Sequencing Center for Infectious Disease"/>
            <person name="Wu L."/>
            <person name="Ma J."/>
        </authorList>
    </citation>
    <scope>NUCLEOTIDE SEQUENCE [LARGE SCALE GENOMIC DNA]</scope>
    <source>
        <strain evidence="2">KCTC 52924</strain>
    </source>
</reference>
<dbReference type="Gene3D" id="2.120.10.30">
    <property type="entry name" value="TolB, C-terminal domain"/>
    <property type="match status" value="1"/>
</dbReference>
<dbReference type="RefSeq" id="WP_251807941.1">
    <property type="nucleotide sequence ID" value="NZ_CP166679.1"/>
</dbReference>
<dbReference type="Pfam" id="PF12566">
    <property type="entry name" value="DUF3748"/>
    <property type="match status" value="1"/>
</dbReference>